<dbReference type="CDD" id="cd07302">
    <property type="entry name" value="CHD"/>
    <property type="match status" value="1"/>
</dbReference>
<feature type="compositionally biased region" description="Polar residues" evidence="9">
    <location>
        <begin position="301"/>
        <end position="316"/>
    </location>
</feature>
<gene>
    <name evidence="10" type="ORF">CTOB1V02_LOCUS100</name>
</gene>
<dbReference type="GO" id="GO:0035556">
    <property type="term" value="P:intracellular signal transduction"/>
    <property type="evidence" value="ECO:0007669"/>
    <property type="project" value="InterPro"/>
</dbReference>
<dbReference type="InterPro" id="IPR029787">
    <property type="entry name" value="Nucleotide_cyclase"/>
</dbReference>
<feature type="compositionally biased region" description="Low complexity" evidence="9">
    <location>
        <begin position="459"/>
        <end position="475"/>
    </location>
</feature>
<keyword evidence="2" id="KW-0812">Transmembrane</keyword>
<feature type="compositionally biased region" description="Basic and acidic residues" evidence="9">
    <location>
        <begin position="492"/>
        <end position="503"/>
    </location>
</feature>
<feature type="compositionally biased region" description="Basic and acidic residues" evidence="9">
    <location>
        <begin position="285"/>
        <end position="299"/>
    </location>
</feature>
<feature type="region of interest" description="Disordered" evidence="9">
    <location>
        <begin position="389"/>
        <end position="420"/>
    </location>
</feature>
<evidence type="ECO:0000256" key="4">
    <source>
        <dbReference type="ARBA" id="ARBA00022989"/>
    </source>
</evidence>
<dbReference type="PROSITE" id="PS00452">
    <property type="entry name" value="GUANYLATE_CYCLASE_1"/>
    <property type="match status" value="1"/>
</dbReference>
<dbReference type="PANTHER" id="PTHR11920:SF335">
    <property type="entry name" value="GUANYLATE CYCLASE"/>
    <property type="match status" value="1"/>
</dbReference>
<comment type="subcellular location">
    <subcellularLocation>
        <location evidence="1">Membrane</location>
    </subcellularLocation>
</comment>
<keyword evidence="5" id="KW-0472">Membrane</keyword>
<feature type="compositionally biased region" description="Polar residues" evidence="9">
    <location>
        <begin position="395"/>
        <end position="404"/>
    </location>
</feature>
<dbReference type="GO" id="GO:0004016">
    <property type="term" value="F:adenylate cyclase activity"/>
    <property type="evidence" value="ECO:0007669"/>
    <property type="project" value="TreeGrafter"/>
</dbReference>
<evidence type="ECO:0000256" key="3">
    <source>
        <dbReference type="ARBA" id="ARBA00022741"/>
    </source>
</evidence>
<feature type="region of interest" description="Disordered" evidence="9">
    <location>
        <begin position="163"/>
        <end position="375"/>
    </location>
</feature>
<dbReference type="PANTHER" id="PTHR11920">
    <property type="entry name" value="GUANYLYL CYCLASE"/>
    <property type="match status" value="1"/>
</dbReference>
<evidence type="ECO:0000256" key="2">
    <source>
        <dbReference type="ARBA" id="ARBA00022692"/>
    </source>
</evidence>
<dbReference type="InterPro" id="IPR001054">
    <property type="entry name" value="A/G_cyclase"/>
</dbReference>
<dbReference type="GO" id="GO:0000166">
    <property type="term" value="F:nucleotide binding"/>
    <property type="evidence" value="ECO:0007669"/>
    <property type="project" value="UniProtKB-KW"/>
</dbReference>
<organism evidence="10">
    <name type="scientific">Cyprideis torosa</name>
    <dbReference type="NCBI Taxonomy" id="163714"/>
    <lineage>
        <taxon>Eukaryota</taxon>
        <taxon>Metazoa</taxon>
        <taxon>Ecdysozoa</taxon>
        <taxon>Arthropoda</taxon>
        <taxon>Crustacea</taxon>
        <taxon>Oligostraca</taxon>
        <taxon>Ostracoda</taxon>
        <taxon>Podocopa</taxon>
        <taxon>Podocopida</taxon>
        <taxon>Cytherocopina</taxon>
        <taxon>Cytheroidea</taxon>
        <taxon>Cytherideidae</taxon>
        <taxon>Cyprideis</taxon>
    </lineage>
</organism>
<evidence type="ECO:0000256" key="8">
    <source>
        <dbReference type="RuleBase" id="RU000405"/>
    </source>
</evidence>
<keyword evidence="4" id="KW-1133">Transmembrane helix</keyword>
<dbReference type="SMART" id="SM00044">
    <property type="entry name" value="CYCc"/>
    <property type="match status" value="1"/>
</dbReference>
<evidence type="ECO:0000256" key="7">
    <source>
        <dbReference type="ARBA" id="ARBA00023239"/>
    </source>
</evidence>
<proteinExistence type="inferred from homology"/>
<evidence type="ECO:0000256" key="1">
    <source>
        <dbReference type="ARBA" id="ARBA00004370"/>
    </source>
</evidence>
<evidence type="ECO:0000256" key="5">
    <source>
        <dbReference type="ARBA" id="ARBA00023136"/>
    </source>
</evidence>
<dbReference type="PROSITE" id="PS50125">
    <property type="entry name" value="GUANYLATE_CYCLASE_2"/>
    <property type="match status" value="1"/>
</dbReference>
<dbReference type="GO" id="GO:0007168">
    <property type="term" value="P:receptor guanylyl cyclase signaling pathway"/>
    <property type="evidence" value="ECO:0007669"/>
    <property type="project" value="TreeGrafter"/>
</dbReference>
<accession>A0A7R8W1M0</accession>
<keyword evidence="7 8" id="KW-0456">Lyase</keyword>
<dbReference type="GO" id="GO:0005886">
    <property type="term" value="C:plasma membrane"/>
    <property type="evidence" value="ECO:0007669"/>
    <property type="project" value="TreeGrafter"/>
</dbReference>
<sequence>MHFVEKVETIGDAYMVVAGAPEINPHHAERICDMAMDMVDTIECLTDPSTGKHLQIRVGVHSGEVVAGVVGLKMPRYCLFGDSVNTASRMESNSEAMKIHISEATTDLLDKSKYEIAERGSVDVKGKGEMKTYWLKAIRGRRKISEQEKAHLLQQDAGSFFETRDGESTVNSRRSMYTPLITDDRNGKMQSAGKRRAATNAHKEGVRGGLIQPSPPRPIRSRGIVQTRRDSEQQSHSLPGGSEKSPFLTPPGSGNNSPEKKIGSLSPSISAAEKPSEVRPPAIKPDSRARESSAKKKDLLPSSTSKAAESSRTQPAEPSPIPVKSEADEVGPQVAPKSKVSPPKQTFPVPSSPPPKQGNASSTKESHCPAVPKVKLQKDRAVQVCMDHRVPLERSPTQPQTAGYTNGVGPHGMLHQIPSMPDPNDLWTFAASKGFNTGGFQAYPPPYPPYQSYPTPGLFQGPPNGGNPYQNNMQPDKPRLTHTRRASGADSSSHHLRDQSEAEELFRRVGTLSNSPIPFLVSRHPSRAVSRTSQATFVDSEFDQSDFDHDFFRHFYQSHIEDEVQ</sequence>
<dbReference type="Pfam" id="PF00211">
    <property type="entry name" value="Guanylate_cyc"/>
    <property type="match status" value="1"/>
</dbReference>
<dbReference type="InterPro" id="IPR018297">
    <property type="entry name" value="A/G_cyclase_CS"/>
</dbReference>
<protein>
    <submittedName>
        <fullName evidence="10">Uncharacterized protein</fullName>
    </submittedName>
</protein>
<name>A0A7R8W1M0_9CRUS</name>
<evidence type="ECO:0000313" key="10">
    <source>
        <dbReference type="EMBL" id="CAD7222081.1"/>
    </source>
</evidence>
<keyword evidence="6" id="KW-0325">Glycoprotein</keyword>
<dbReference type="InterPro" id="IPR050401">
    <property type="entry name" value="Cyclic_nucleotide_synthase"/>
</dbReference>
<evidence type="ECO:0000256" key="6">
    <source>
        <dbReference type="ARBA" id="ARBA00023180"/>
    </source>
</evidence>
<reference evidence="10" key="1">
    <citation type="submission" date="2020-11" db="EMBL/GenBank/DDBJ databases">
        <authorList>
            <person name="Tran Van P."/>
        </authorList>
    </citation>
    <scope>NUCLEOTIDE SEQUENCE</scope>
</reference>
<dbReference type="EMBL" id="OB660026">
    <property type="protein sequence ID" value="CAD7222081.1"/>
    <property type="molecule type" value="Genomic_DNA"/>
</dbReference>
<dbReference type="Gene3D" id="3.30.70.1230">
    <property type="entry name" value="Nucleotide cyclase"/>
    <property type="match status" value="1"/>
</dbReference>
<keyword evidence="3" id="KW-0547">Nucleotide-binding</keyword>
<feature type="region of interest" description="Disordered" evidence="9">
    <location>
        <begin position="459"/>
        <end position="503"/>
    </location>
</feature>
<dbReference type="OrthoDB" id="6127067at2759"/>
<dbReference type="GO" id="GO:0001653">
    <property type="term" value="F:peptide receptor activity"/>
    <property type="evidence" value="ECO:0007669"/>
    <property type="project" value="TreeGrafter"/>
</dbReference>
<dbReference type="AlphaFoldDB" id="A0A7R8W1M0"/>
<dbReference type="GO" id="GO:0004383">
    <property type="term" value="F:guanylate cyclase activity"/>
    <property type="evidence" value="ECO:0007669"/>
    <property type="project" value="TreeGrafter"/>
</dbReference>
<evidence type="ECO:0000256" key="9">
    <source>
        <dbReference type="SAM" id="MobiDB-lite"/>
    </source>
</evidence>
<dbReference type="SUPFAM" id="SSF55073">
    <property type="entry name" value="Nucleotide cyclase"/>
    <property type="match status" value="1"/>
</dbReference>
<comment type="similarity">
    <text evidence="8">Belongs to the adenylyl cyclase class-4/guanylyl cyclase family.</text>
</comment>